<gene>
    <name evidence="8" type="ORF">ACFO4L_01775</name>
</gene>
<evidence type="ECO:0000256" key="3">
    <source>
        <dbReference type="ARBA" id="ARBA00023082"/>
    </source>
</evidence>
<dbReference type="InterPro" id="IPR039425">
    <property type="entry name" value="RNA_pol_sigma-70-like"/>
</dbReference>
<dbReference type="RefSeq" id="WP_377907929.1">
    <property type="nucleotide sequence ID" value="NZ_JBHSGK010000003.1"/>
</dbReference>
<evidence type="ECO:0000256" key="1">
    <source>
        <dbReference type="ARBA" id="ARBA00010641"/>
    </source>
</evidence>
<evidence type="ECO:0000259" key="6">
    <source>
        <dbReference type="Pfam" id="PF04542"/>
    </source>
</evidence>
<keyword evidence="3" id="KW-0731">Sigma factor</keyword>
<dbReference type="CDD" id="cd06171">
    <property type="entry name" value="Sigma70_r4"/>
    <property type="match status" value="1"/>
</dbReference>
<dbReference type="EMBL" id="JBHSGK010000003">
    <property type="protein sequence ID" value="MFC4735302.1"/>
    <property type="molecule type" value="Genomic_DNA"/>
</dbReference>
<keyword evidence="5" id="KW-0804">Transcription</keyword>
<dbReference type="SUPFAM" id="SSF88659">
    <property type="entry name" value="Sigma3 and sigma4 domains of RNA polymerase sigma factors"/>
    <property type="match status" value="1"/>
</dbReference>
<dbReference type="Gene3D" id="1.10.1740.10">
    <property type="match status" value="1"/>
</dbReference>
<dbReference type="Pfam" id="PF04542">
    <property type="entry name" value="Sigma70_r2"/>
    <property type="match status" value="1"/>
</dbReference>
<reference evidence="9" key="1">
    <citation type="journal article" date="2019" name="Int. J. Syst. Evol. Microbiol.">
        <title>The Global Catalogue of Microorganisms (GCM) 10K type strain sequencing project: providing services to taxonomists for standard genome sequencing and annotation.</title>
        <authorList>
            <consortium name="The Broad Institute Genomics Platform"/>
            <consortium name="The Broad Institute Genome Sequencing Center for Infectious Disease"/>
            <person name="Wu L."/>
            <person name="Ma J."/>
        </authorList>
    </citation>
    <scope>NUCLEOTIDE SEQUENCE [LARGE SCALE GENOMIC DNA]</scope>
    <source>
        <strain evidence="9">JCM 12165</strain>
    </source>
</reference>
<dbReference type="InterPro" id="IPR014284">
    <property type="entry name" value="RNA_pol_sigma-70_dom"/>
</dbReference>
<evidence type="ECO:0000256" key="5">
    <source>
        <dbReference type="ARBA" id="ARBA00023163"/>
    </source>
</evidence>
<keyword evidence="9" id="KW-1185">Reference proteome</keyword>
<evidence type="ECO:0000256" key="4">
    <source>
        <dbReference type="ARBA" id="ARBA00023125"/>
    </source>
</evidence>
<dbReference type="InterPro" id="IPR013324">
    <property type="entry name" value="RNA_pol_sigma_r3/r4-like"/>
</dbReference>
<name>A0ABV9NQ30_9BACI</name>
<dbReference type="Pfam" id="PF08281">
    <property type="entry name" value="Sigma70_r4_2"/>
    <property type="match status" value="1"/>
</dbReference>
<evidence type="ECO:0000259" key="7">
    <source>
        <dbReference type="Pfam" id="PF08281"/>
    </source>
</evidence>
<sequence>MTDEELVQRILQGEQDALENLHERHADGLYRYIYAKTTNRMDAEELLQDVFFKAAKHLPSFQGKASFKTWLYRIARNALTDYYRSRTVKHRAVPTEAQVLEAASGFADSPEETVVQQSTVADIAELINGLPADYQEVLHLRLMEDFSTKETAAVMGKSMLSVKALYRRAKKKLAAELKEGGEAHGS</sequence>
<dbReference type="PANTHER" id="PTHR43133:SF52">
    <property type="entry name" value="ECF RNA POLYMERASE SIGMA FACTOR SIGL"/>
    <property type="match status" value="1"/>
</dbReference>
<dbReference type="NCBIfam" id="TIGR02937">
    <property type="entry name" value="sigma70-ECF"/>
    <property type="match status" value="1"/>
</dbReference>
<dbReference type="InterPro" id="IPR013249">
    <property type="entry name" value="RNA_pol_sigma70_r4_t2"/>
</dbReference>
<dbReference type="PANTHER" id="PTHR43133">
    <property type="entry name" value="RNA POLYMERASE ECF-TYPE SIGMA FACTO"/>
    <property type="match status" value="1"/>
</dbReference>
<evidence type="ECO:0000313" key="8">
    <source>
        <dbReference type="EMBL" id="MFC4735302.1"/>
    </source>
</evidence>
<dbReference type="InterPro" id="IPR036388">
    <property type="entry name" value="WH-like_DNA-bd_sf"/>
</dbReference>
<dbReference type="Proteomes" id="UP001595896">
    <property type="component" value="Unassembled WGS sequence"/>
</dbReference>
<evidence type="ECO:0000313" key="9">
    <source>
        <dbReference type="Proteomes" id="UP001595896"/>
    </source>
</evidence>
<dbReference type="InterPro" id="IPR013325">
    <property type="entry name" value="RNA_pol_sigma_r2"/>
</dbReference>
<keyword evidence="2" id="KW-0805">Transcription regulation</keyword>
<dbReference type="InterPro" id="IPR007627">
    <property type="entry name" value="RNA_pol_sigma70_r2"/>
</dbReference>
<keyword evidence="4" id="KW-0238">DNA-binding</keyword>
<dbReference type="Gene3D" id="1.10.10.10">
    <property type="entry name" value="Winged helix-like DNA-binding domain superfamily/Winged helix DNA-binding domain"/>
    <property type="match status" value="1"/>
</dbReference>
<protein>
    <submittedName>
        <fullName evidence="8">RNA polymerase sigma factor</fullName>
    </submittedName>
</protein>
<dbReference type="SUPFAM" id="SSF88946">
    <property type="entry name" value="Sigma2 domain of RNA polymerase sigma factors"/>
    <property type="match status" value="1"/>
</dbReference>
<accession>A0ABV9NQ30</accession>
<feature type="domain" description="RNA polymerase sigma factor 70 region 4 type 2" evidence="7">
    <location>
        <begin position="123"/>
        <end position="173"/>
    </location>
</feature>
<organism evidence="8 9">
    <name type="scientific">Bacillus daqingensis</name>
    <dbReference type="NCBI Taxonomy" id="872396"/>
    <lineage>
        <taxon>Bacteria</taxon>
        <taxon>Bacillati</taxon>
        <taxon>Bacillota</taxon>
        <taxon>Bacilli</taxon>
        <taxon>Bacillales</taxon>
        <taxon>Bacillaceae</taxon>
        <taxon>Bacillus</taxon>
    </lineage>
</organism>
<feature type="domain" description="RNA polymerase sigma-70 region 2" evidence="6">
    <location>
        <begin position="21"/>
        <end position="86"/>
    </location>
</feature>
<evidence type="ECO:0000256" key="2">
    <source>
        <dbReference type="ARBA" id="ARBA00023015"/>
    </source>
</evidence>
<comment type="caution">
    <text evidence="8">The sequence shown here is derived from an EMBL/GenBank/DDBJ whole genome shotgun (WGS) entry which is preliminary data.</text>
</comment>
<proteinExistence type="inferred from homology"/>
<comment type="similarity">
    <text evidence="1">Belongs to the sigma-70 factor family. ECF subfamily.</text>
</comment>